<dbReference type="EMBL" id="JADCNL010000001">
    <property type="protein sequence ID" value="KAG0496261.1"/>
    <property type="molecule type" value="Genomic_DNA"/>
</dbReference>
<evidence type="ECO:0000259" key="3">
    <source>
        <dbReference type="Pfam" id="PF07717"/>
    </source>
</evidence>
<name>A0A835RXA1_VANPL</name>
<evidence type="ECO:0000256" key="2">
    <source>
        <dbReference type="SAM" id="MobiDB-lite"/>
    </source>
</evidence>
<feature type="region of interest" description="Disordered" evidence="2">
    <location>
        <begin position="86"/>
        <end position="107"/>
    </location>
</feature>
<evidence type="ECO:0000313" key="5">
    <source>
        <dbReference type="Proteomes" id="UP000636800"/>
    </source>
</evidence>
<protein>
    <recommendedName>
        <fullName evidence="3">DEAD-box helicase OB fold domain-containing protein</fullName>
    </recommendedName>
</protein>
<organism evidence="4 5">
    <name type="scientific">Vanilla planifolia</name>
    <name type="common">Vanilla</name>
    <dbReference type="NCBI Taxonomy" id="51239"/>
    <lineage>
        <taxon>Eukaryota</taxon>
        <taxon>Viridiplantae</taxon>
        <taxon>Streptophyta</taxon>
        <taxon>Embryophyta</taxon>
        <taxon>Tracheophyta</taxon>
        <taxon>Spermatophyta</taxon>
        <taxon>Magnoliopsida</taxon>
        <taxon>Liliopsida</taxon>
        <taxon>Asparagales</taxon>
        <taxon>Orchidaceae</taxon>
        <taxon>Vanilloideae</taxon>
        <taxon>Vanilleae</taxon>
        <taxon>Vanilla</taxon>
    </lineage>
</organism>
<feature type="compositionally biased region" description="Acidic residues" evidence="2">
    <location>
        <begin position="89"/>
        <end position="105"/>
    </location>
</feature>
<dbReference type="OrthoDB" id="417550at2759"/>
<dbReference type="Proteomes" id="UP000636800">
    <property type="component" value="Chromosome 1"/>
</dbReference>
<keyword evidence="1" id="KW-0347">Helicase</keyword>
<sequence>MVGRLLPRQKQNSRTTVETCSGSKVCLHPHSSNFNLSFGKSAGNPIIGYDEITRGDGGLYIRNSSIVSPYPLLLLAVEMAVTPAINNCDDNEEGSEASSDEDDEMNMNTSEQHENNIMSSPDNAVTIVIDRWLKFQSTALDVAQIYCLRERLATAMMFKVKNPRSVLPPHLVPPCMLFHASFLTTGFPQFCRWIKPCIPRNLILKLLKRTDQYRVERLV</sequence>
<comment type="caution">
    <text evidence="4">The sequence shown here is derived from an EMBL/GenBank/DDBJ whole genome shotgun (WGS) entry which is preliminary data.</text>
</comment>
<keyword evidence="1" id="KW-0547">Nucleotide-binding</keyword>
<dbReference type="AlphaFoldDB" id="A0A835RXA1"/>
<proteinExistence type="predicted"/>
<feature type="domain" description="DEAD-box helicase OB fold" evidence="3">
    <location>
        <begin position="9"/>
        <end position="76"/>
    </location>
</feature>
<dbReference type="InterPro" id="IPR011709">
    <property type="entry name" value="DEAD-box_helicase_OB_fold"/>
</dbReference>
<accession>A0A835RXA1</accession>
<dbReference type="Pfam" id="PF07717">
    <property type="entry name" value="OB_NTP_bind"/>
    <property type="match status" value="1"/>
</dbReference>
<gene>
    <name evidence="4" type="ORF">HPP92_000952</name>
</gene>
<dbReference type="GO" id="GO:0004386">
    <property type="term" value="F:helicase activity"/>
    <property type="evidence" value="ECO:0007669"/>
    <property type="project" value="UniProtKB-KW"/>
</dbReference>
<keyword evidence="1" id="KW-0067">ATP-binding</keyword>
<keyword evidence="5" id="KW-1185">Reference proteome</keyword>
<evidence type="ECO:0000313" key="4">
    <source>
        <dbReference type="EMBL" id="KAG0496261.1"/>
    </source>
</evidence>
<keyword evidence="1" id="KW-0378">Hydrolase</keyword>
<evidence type="ECO:0000256" key="1">
    <source>
        <dbReference type="ARBA" id="ARBA00022806"/>
    </source>
</evidence>
<reference evidence="4 5" key="1">
    <citation type="journal article" date="2020" name="Nat. Food">
        <title>A phased Vanilla planifolia genome enables genetic improvement of flavour and production.</title>
        <authorList>
            <person name="Hasing T."/>
            <person name="Tang H."/>
            <person name="Brym M."/>
            <person name="Khazi F."/>
            <person name="Huang T."/>
            <person name="Chambers A.H."/>
        </authorList>
    </citation>
    <scope>NUCLEOTIDE SEQUENCE [LARGE SCALE GENOMIC DNA]</scope>
    <source>
        <tissue evidence="4">Leaf</tissue>
    </source>
</reference>